<organism evidence="1 2">
    <name type="scientific">Hymenolepis diminuta</name>
    <name type="common">Rat tapeworm</name>
    <dbReference type="NCBI Taxonomy" id="6216"/>
    <lineage>
        <taxon>Eukaryota</taxon>
        <taxon>Metazoa</taxon>
        <taxon>Spiralia</taxon>
        <taxon>Lophotrochozoa</taxon>
        <taxon>Platyhelminthes</taxon>
        <taxon>Cestoda</taxon>
        <taxon>Eucestoda</taxon>
        <taxon>Cyclophyllidea</taxon>
        <taxon>Hymenolepididae</taxon>
        <taxon>Hymenolepis</taxon>
    </lineage>
</organism>
<dbReference type="Proteomes" id="UP000321570">
    <property type="component" value="Unassembled WGS sequence"/>
</dbReference>
<sequence length="117" mass="13700">MPKVIPTRLVSKPTEPKRQSVQKFYLLDHQTNQISHLKGDNVGFCTFVYSRTHVLSPRSNLQTIFVSVTIFDLDQGPFSILSDPYWWVINAKGLRKSVLLYLFLSQMEQYQIRLHKM</sequence>
<proteinExistence type="predicted"/>
<reference evidence="1 2" key="1">
    <citation type="submission" date="2019-07" db="EMBL/GenBank/DDBJ databases">
        <authorList>
            <person name="Jastrzebski P J."/>
            <person name="Paukszto L."/>
            <person name="Jastrzebski P J."/>
        </authorList>
    </citation>
    <scope>NUCLEOTIDE SEQUENCE [LARGE SCALE GENOMIC DNA]</scope>
    <source>
        <strain evidence="1 2">WMS-il1</strain>
    </source>
</reference>
<accession>A0A564ZDL9</accession>
<gene>
    <name evidence="1" type="ORF">WMSIL1_LOCUS14637</name>
</gene>
<evidence type="ECO:0000313" key="1">
    <source>
        <dbReference type="EMBL" id="VUZ57143.1"/>
    </source>
</evidence>
<dbReference type="EMBL" id="CABIJS010000711">
    <property type="protein sequence ID" value="VUZ57143.1"/>
    <property type="molecule type" value="Genomic_DNA"/>
</dbReference>
<protein>
    <submittedName>
        <fullName evidence="1">Uncharacterized protein</fullName>
    </submittedName>
</protein>
<keyword evidence="2" id="KW-1185">Reference proteome</keyword>
<evidence type="ECO:0000313" key="2">
    <source>
        <dbReference type="Proteomes" id="UP000321570"/>
    </source>
</evidence>
<name>A0A564ZDL9_HYMDI</name>
<dbReference type="AlphaFoldDB" id="A0A564ZDL9"/>